<feature type="transmembrane region" description="Helical" evidence="8">
    <location>
        <begin position="308"/>
        <end position="328"/>
    </location>
</feature>
<evidence type="ECO:0000313" key="9">
    <source>
        <dbReference type="EMBL" id="EJX03278.1"/>
    </source>
</evidence>
<comment type="similarity">
    <text evidence="2">Belongs to the binding-protein-dependent transport system permease family. FecCD subfamily.</text>
</comment>
<comment type="caution">
    <text evidence="9">The sequence shown here is derived from an EMBL/GenBank/DDBJ whole genome shotgun (WGS) entry which is preliminary data.</text>
</comment>
<feature type="transmembrane region" description="Helical" evidence="8">
    <location>
        <begin position="147"/>
        <end position="170"/>
    </location>
</feature>
<dbReference type="Gene3D" id="1.10.3470.10">
    <property type="entry name" value="ABC transporter involved in vitamin B12 uptake, BtuC"/>
    <property type="match status" value="1"/>
</dbReference>
<feature type="transmembrane region" description="Helical" evidence="8">
    <location>
        <begin position="118"/>
        <end position="140"/>
    </location>
</feature>
<dbReference type="CDD" id="cd06550">
    <property type="entry name" value="TM_ABC_iron-siderophores_like"/>
    <property type="match status" value="1"/>
</dbReference>
<name>J9GM26_9ZZZZ</name>
<evidence type="ECO:0000256" key="3">
    <source>
        <dbReference type="ARBA" id="ARBA00022448"/>
    </source>
</evidence>
<dbReference type="AlphaFoldDB" id="J9GM26"/>
<evidence type="ECO:0000256" key="7">
    <source>
        <dbReference type="ARBA" id="ARBA00023136"/>
    </source>
</evidence>
<organism evidence="9">
    <name type="scientific">gut metagenome</name>
    <dbReference type="NCBI Taxonomy" id="749906"/>
    <lineage>
        <taxon>unclassified sequences</taxon>
        <taxon>metagenomes</taxon>
        <taxon>organismal metagenomes</taxon>
    </lineage>
</organism>
<keyword evidence="3" id="KW-0813">Transport</keyword>
<protein>
    <submittedName>
        <fullName evidence="9">Iron chelate uptake ABC transporter, FeCT family, permease protein</fullName>
    </submittedName>
</protein>
<evidence type="ECO:0000256" key="5">
    <source>
        <dbReference type="ARBA" id="ARBA00022692"/>
    </source>
</evidence>
<dbReference type="EMBL" id="AMCI01002223">
    <property type="protein sequence ID" value="EJX03278.1"/>
    <property type="molecule type" value="Genomic_DNA"/>
</dbReference>
<evidence type="ECO:0000256" key="1">
    <source>
        <dbReference type="ARBA" id="ARBA00004651"/>
    </source>
</evidence>
<dbReference type="GO" id="GO:0022857">
    <property type="term" value="F:transmembrane transporter activity"/>
    <property type="evidence" value="ECO:0007669"/>
    <property type="project" value="InterPro"/>
</dbReference>
<accession>J9GM26</accession>
<evidence type="ECO:0000256" key="8">
    <source>
        <dbReference type="SAM" id="Phobius"/>
    </source>
</evidence>
<dbReference type="SUPFAM" id="SSF81345">
    <property type="entry name" value="ABC transporter involved in vitamin B12 uptake, BtuC"/>
    <property type="match status" value="1"/>
</dbReference>
<dbReference type="GO" id="GO:0005886">
    <property type="term" value="C:plasma membrane"/>
    <property type="evidence" value="ECO:0007669"/>
    <property type="project" value="UniProtKB-SubCell"/>
</dbReference>
<evidence type="ECO:0000256" key="6">
    <source>
        <dbReference type="ARBA" id="ARBA00022989"/>
    </source>
</evidence>
<dbReference type="Pfam" id="PF01032">
    <property type="entry name" value="FecCD"/>
    <property type="match status" value="1"/>
</dbReference>
<dbReference type="InterPro" id="IPR000522">
    <property type="entry name" value="ABC_transptr_permease_BtuC"/>
</dbReference>
<feature type="transmembrane region" description="Helical" evidence="8">
    <location>
        <begin position="52"/>
        <end position="73"/>
    </location>
</feature>
<dbReference type="PANTHER" id="PTHR30472:SF41">
    <property type="entry name" value="TRANSPORT SYSTEM PERMEASE PROTEIN"/>
    <property type="match status" value="1"/>
</dbReference>
<keyword evidence="6 8" id="KW-1133">Transmembrane helix</keyword>
<keyword evidence="5 8" id="KW-0812">Transmembrane</keyword>
<feature type="transmembrane region" description="Helical" evidence="8">
    <location>
        <begin position="85"/>
        <end position="106"/>
    </location>
</feature>
<feature type="transmembrane region" description="Helical" evidence="8">
    <location>
        <begin position="195"/>
        <end position="213"/>
    </location>
</feature>
<gene>
    <name evidence="9" type="ORF">EVA_08616</name>
</gene>
<comment type="subcellular location">
    <subcellularLocation>
        <location evidence="1">Cell membrane</location>
        <topology evidence="1">Multi-pass membrane protein</topology>
    </subcellularLocation>
</comment>
<reference evidence="9" key="1">
    <citation type="journal article" date="2012" name="PLoS ONE">
        <title>Gene sets for utilization of primary and secondary nutrition supplies in the distal gut of endangered iberian lynx.</title>
        <authorList>
            <person name="Alcaide M."/>
            <person name="Messina E."/>
            <person name="Richter M."/>
            <person name="Bargiela R."/>
            <person name="Peplies J."/>
            <person name="Huws S.A."/>
            <person name="Newbold C.J."/>
            <person name="Golyshin P.N."/>
            <person name="Simon M.A."/>
            <person name="Lopez G."/>
            <person name="Yakimov M.M."/>
            <person name="Ferrer M."/>
        </authorList>
    </citation>
    <scope>NUCLEOTIDE SEQUENCE</scope>
</reference>
<keyword evidence="4" id="KW-1003">Cell membrane</keyword>
<sequence length="335" mass="34756">MKYSLLFLLLCGLAAANLFLGSVSLAPSAIIDVLVHPAADNSIAHYIVWESRLPQLLTALLSGCALALSGLVMQTVFANPLADPSILGVSSGASLGAALAMLLLGGSWTLSGMQLSGYLLTIAAAFFGAMAVIFILLVCSSLLRNPLLLLITGVMISFAVASIVSLLSFFATAEGVRSYVIWGLGDFSGVTLDRLPVFAALLLPALGALFLLAKPLNALLLGDDYAANLGVPVVRVRTLLLFLTGWLTAIVTALCGPIAFIGLAVPHLARLTLHTANHRQLLPVTLLCGGNVALACNLLAHLPGQGGLLPLNAITPLVGVPVVLYILFGYKDLNG</sequence>
<evidence type="ECO:0000256" key="2">
    <source>
        <dbReference type="ARBA" id="ARBA00007935"/>
    </source>
</evidence>
<feature type="transmembrane region" description="Helical" evidence="8">
    <location>
        <begin position="249"/>
        <end position="269"/>
    </location>
</feature>
<dbReference type="PANTHER" id="PTHR30472">
    <property type="entry name" value="FERRIC ENTEROBACTIN TRANSPORT SYSTEM PERMEASE PROTEIN"/>
    <property type="match status" value="1"/>
</dbReference>
<evidence type="ECO:0000256" key="4">
    <source>
        <dbReference type="ARBA" id="ARBA00022475"/>
    </source>
</evidence>
<proteinExistence type="inferred from homology"/>
<keyword evidence="7 8" id="KW-0472">Membrane</keyword>
<feature type="transmembrane region" description="Helical" evidence="8">
    <location>
        <begin position="281"/>
        <end position="302"/>
    </location>
</feature>
<dbReference type="GO" id="GO:0033214">
    <property type="term" value="P:siderophore-iron import into cell"/>
    <property type="evidence" value="ECO:0007669"/>
    <property type="project" value="TreeGrafter"/>
</dbReference>
<dbReference type="InterPro" id="IPR037294">
    <property type="entry name" value="ABC_BtuC-like"/>
</dbReference>